<comment type="caution">
    <text evidence="1">The sequence shown here is derived from an EMBL/GenBank/DDBJ whole genome shotgun (WGS) entry which is preliminary data.</text>
</comment>
<gene>
    <name evidence="1" type="ORF">TWF694_008569</name>
</gene>
<dbReference type="Proteomes" id="UP001365542">
    <property type="component" value="Unassembled WGS sequence"/>
</dbReference>
<protein>
    <submittedName>
        <fullName evidence="1">Uncharacterized protein</fullName>
    </submittedName>
</protein>
<accession>A0AAV9XGK1</accession>
<dbReference type="AlphaFoldDB" id="A0AAV9XGK1"/>
<proteinExistence type="predicted"/>
<reference evidence="1 2" key="1">
    <citation type="submission" date="2019-10" db="EMBL/GenBank/DDBJ databases">
        <authorList>
            <person name="Palmer J.M."/>
        </authorList>
    </citation>
    <scope>NUCLEOTIDE SEQUENCE [LARGE SCALE GENOMIC DNA]</scope>
    <source>
        <strain evidence="1 2">TWF694</strain>
    </source>
</reference>
<sequence>MKKKGLLRVRTYLNDLSTRFCHVIDMHAKSQTAVKIAHRGRKRAMAEKSNAKVYASRRVHRSIRYIRIPLNNIARNGTTLSFSSTQRRELYRKDPFILISVAS</sequence>
<evidence type="ECO:0000313" key="2">
    <source>
        <dbReference type="Proteomes" id="UP001365542"/>
    </source>
</evidence>
<organism evidence="1 2">
    <name type="scientific">Orbilia ellipsospora</name>
    <dbReference type="NCBI Taxonomy" id="2528407"/>
    <lineage>
        <taxon>Eukaryota</taxon>
        <taxon>Fungi</taxon>
        <taxon>Dikarya</taxon>
        <taxon>Ascomycota</taxon>
        <taxon>Pezizomycotina</taxon>
        <taxon>Orbiliomycetes</taxon>
        <taxon>Orbiliales</taxon>
        <taxon>Orbiliaceae</taxon>
        <taxon>Orbilia</taxon>
    </lineage>
</organism>
<keyword evidence="2" id="KW-1185">Reference proteome</keyword>
<name>A0AAV9XGK1_9PEZI</name>
<evidence type="ECO:0000313" key="1">
    <source>
        <dbReference type="EMBL" id="KAK6541202.1"/>
    </source>
</evidence>
<dbReference type="EMBL" id="JAVHJO010000004">
    <property type="protein sequence ID" value="KAK6541202.1"/>
    <property type="molecule type" value="Genomic_DNA"/>
</dbReference>